<sequence>MLKKLSLVLLLSIAPFIANANNVKIGQNVAAVSVEKGGEIFIQDDKESYLPWRTEQMLGKVRVIQAIAGRTSAKAMNAPLMDAITNEHFPESDYQTTTVVNQDDAIWGTGALVKSSTEDGKKDFPWSSMVLDTDGVVAKAWQLDDGTSTIIVQDKSGRVLYNKQGKLTEQDIASVLKLIKKSL</sequence>
<feature type="signal peptide" evidence="1">
    <location>
        <begin position="1"/>
        <end position="20"/>
    </location>
</feature>
<gene>
    <name evidence="2" type="ORF">GFB47_10315</name>
</gene>
<feature type="chain" id="PRO_5024430027" evidence="1">
    <location>
        <begin position="21"/>
        <end position="183"/>
    </location>
</feature>
<evidence type="ECO:0000256" key="1">
    <source>
        <dbReference type="SAM" id="SignalP"/>
    </source>
</evidence>
<dbReference type="Proteomes" id="UP000348942">
    <property type="component" value="Chromosome 1"/>
</dbReference>
<proteinExistence type="predicted"/>
<dbReference type="Gene3D" id="3.40.30.10">
    <property type="entry name" value="Glutaredoxin"/>
    <property type="match status" value="1"/>
</dbReference>
<keyword evidence="1" id="KW-0732">Signal</keyword>
<protein>
    <submittedName>
        <fullName evidence="2">YtfJ family protein</fullName>
    </submittedName>
</protein>
<dbReference type="InterPro" id="IPR006513">
    <property type="entry name" value="YtfJ_HI0045"/>
</dbReference>
<dbReference type="EMBL" id="CP045699">
    <property type="protein sequence ID" value="QGA65748.1"/>
    <property type="molecule type" value="Genomic_DNA"/>
</dbReference>
<evidence type="ECO:0000313" key="2">
    <source>
        <dbReference type="EMBL" id="QGA65748.1"/>
    </source>
</evidence>
<organism evidence="2 3">
    <name type="scientific">Vibrio algicola</name>
    <dbReference type="NCBI Taxonomy" id="2662262"/>
    <lineage>
        <taxon>Bacteria</taxon>
        <taxon>Pseudomonadati</taxon>
        <taxon>Pseudomonadota</taxon>
        <taxon>Gammaproteobacteria</taxon>
        <taxon>Vibrionales</taxon>
        <taxon>Vibrionaceae</taxon>
        <taxon>Vibrio</taxon>
    </lineage>
</organism>
<dbReference type="Pfam" id="PF09695">
    <property type="entry name" value="YtfJ_HI0045"/>
    <property type="match status" value="1"/>
</dbReference>
<keyword evidence="3" id="KW-1185">Reference proteome</keyword>
<name>A0A5Q0TF02_9VIBR</name>
<dbReference type="RefSeq" id="WP_153447892.1">
    <property type="nucleotide sequence ID" value="NZ_CP045699.1"/>
</dbReference>
<evidence type="ECO:0000313" key="3">
    <source>
        <dbReference type="Proteomes" id="UP000348942"/>
    </source>
</evidence>
<dbReference type="NCBIfam" id="TIGR01626">
    <property type="entry name" value="ytfJ_HI0045"/>
    <property type="match status" value="1"/>
</dbReference>
<accession>A0A5Q0TF02</accession>
<reference evidence="2 3" key="1">
    <citation type="submission" date="2019-10" db="EMBL/GenBank/DDBJ databases">
        <title>Vibrio sp. nov., isolated from Coralline algae surface.</title>
        <authorList>
            <person name="Geng Y."/>
            <person name="Zhang X."/>
        </authorList>
    </citation>
    <scope>NUCLEOTIDE SEQUENCE [LARGE SCALE GENOMIC DNA]</scope>
    <source>
        <strain evidence="2 3">SM1977</strain>
    </source>
</reference>
<dbReference type="AlphaFoldDB" id="A0A5Q0TF02"/>